<feature type="domain" description="Glycoside hydrolase family 31 TIM barrel" evidence="4">
    <location>
        <begin position="194"/>
        <end position="528"/>
    </location>
</feature>
<dbReference type="Pfam" id="PF01055">
    <property type="entry name" value="Glyco_hydro_31_2nd"/>
    <property type="match status" value="1"/>
</dbReference>
<dbReference type="InterPro" id="IPR025887">
    <property type="entry name" value="Glyco_hydro_31_N_dom"/>
</dbReference>
<dbReference type="Proteomes" id="UP000722485">
    <property type="component" value="Unassembled WGS sequence"/>
</dbReference>
<dbReference type="Gene3D" id="3.20.20.80">
    <property type="entry name" value="Glycosidases"/>
    <property type="match status" value="1"/>
</dbReference>
<dbReference type="GO" id="GO:0030246">
    <property type="term" value="F:carbohydrate binding"/>
    <property type="evidence" value="ECO:0007669"/>
    <property type="project" value="InterPro"/>
</dbReference>
<accession>A0A9P5HKX5</accession>
<evidence type="ECO:0000259" key="4">
    <source>
        <dbReference type="Pfam" id="PF01055"/>
    </source>
</evidence>
<name>A0A9P5HKX5_9HYPO</name>
<organism evidence="7 8">
    <name type="scientific">Cylindrodendrum hubeiense</name>
    <dbReference type="NCBI Taxonomy" id="595255"/>
    <lineage>
        <taxon>Eukaryota</taxon>
        <taxon>Fungi</taxon>
        <taxon>Dikarya</taxon>
        <taxon>Ascomycota</taxon>
        <taxon>Pezizomycotina</taxon>
        <taxon>Sordariomycetes</taxon>
        <taxon>Hypocreomycetidae</taxon>
        <taxon>Hypocreales</taxon>
        <taxon>Nectriaceae</taxon>
        <taxon>Cylindrodendrum</taxon>
    </lineage>
</organism>
<keyword evidence="8" id="KW-1185">Reference proteome</keyword>
<evidence type="ECO:0000313" key="8">
    <source>
        <dbReference type="Proteomes" id="UP000722485"/>
    </source>
</evidence>
<dbReference type="Pfam" id="PF13802">
    <property type="entry name" value="Gal_mutarotas_2"/>
    <property type="match status" value="1"/>
</dbReference>
<dbReference type="EMBL" id="JAANBB010000023">
    <property type="protein sequence ID" value="KAF7555163.1"/>
    <property type="molecule type" value="Genomic_DNA"/>
</dbReference>
<feature type="domain" description="Glycosyl hydrolase family 31 C-terminal" evidence="6">
    <location>
        <begin position="539"/>
        <end position="607"/>
    </location>
</feature>
<evidence type="ECO:0000256" key="2">
    <source>
        <dbReference type="RuleBase" id="RU361185"/>
    </source>
</evidence>
<dbReference type="PANTHER" id="PTHR43863">
    <property type="entry name" value="HYDROLASE, PUTATIVE (AFU_ORTHOLOGUE AFUA_1G03140)-RELATED"/>
    <property type="match status" value="1"/>
</dbReference>
<dbReference type="InterPro" id="IPR013780">
    <property type="entry name" value="Glyco_hydro_b"/>
</dbReference>
<comment type="similarity">
    <text evidence="1 2">Belongs to the glycosyl hydrolase 31 family.</text>
</comment>
<dbReference type="PANTHER" id="PTHR43863:SF2">
    <property type="entry name" value="MALTASE-GLUCOAMYLASE"/>
    <property type="match status" value="1"/>
</dbReference>
<dbReference type="GO" id="GO:0004553">
    <property type="term" value="F:hydrolase activity, hydrolyzing O-glycosyl compounds"/>
    <property type="evidence" value="ECO:0007669"/>
    <property type="project" value="InterPro"/>
</dbReference>
<dbReference type="OrthoDB" id="10070917at2759"/>
<feature type="domain" description="Glycoside hydrolase family 31 N-terminal" evidence="5">
    <location>
        <begin position="4"/>
        <end position="148"/>
    </location>
</feature>
<feature type="region of interest" description="Disordered" evidence="3">
    <location>
        <begin position="1"/>
        <end position="27"/>
    </location>
</feature>
<protein>
    <submittedName>
        <fullName evidence="7">Uncharacterized protein</fullName>
    </submittedName>
</protein>
<dbReference type="InterPro" id="IPR017853">
    <property type="entry name" value="GH"/>
</dbReference>
<evidence type="ECO:0000259" key="6">
    <source>
        <dbReference type="Pfam" id="PF21365"/>
    </source>
</evidence>
<dbReference type="CDD" id="cd14752">
    <property type="entry name" value="GH31_N"/>
    <property type="match status" value="1"/>
</dbReference>
<keyword evidence="2" id="KW-0326">Glycosidase</keyword>
<reference evidence="7" key="1">
    <citation type="submission" date="2020-03" db="EMBL/GenBank/DDBJ databases">
        <title>Draft Genome Sequence of Cylindrodendrum hubeiense.</title>
        <authorList>
            <person name="Buettner E."/>
            <person name="Kellner H."/>
        </authorList>
    </citation>
    <scope>NUCLEOTIDE SEQUENCE</scope>
    <source>
        <strain evidence="7">IHI 201604</strain>
    </source>
</reference>
<gene>
    <name evidence="7" type="ORF">G7Z17_g2384</name>
</gene>
<dbReference type="InterPro" id="IPR011013">
    <property type="entry name" value="Gal_mutarotase_sf_dom"/>
</dbReference>
<comment type="caution">
    <text evidence="7">The sequence shown here is derived from an EMBL/GenBank/DDBJ whole genome shotgun (WGS) entry which is preliminary data.</text>
</comment>
<keyword evidence="2" id="KW-0378">Hydrolase</keyword>
<dbReference type="SUPFAM" id="SSF51445">
    <property type="entry name" value="(Trans)glycosidases"/>
    <property type="match status" value="1"/>
</dbReference>
<feature type="compositionally biased region" description="Polar residues" evidence="3">
    <location>
        <begin position="1"/>
        <end position="13"/>
    </location>
</feature>
<dbReference type="GO" id="GO:0005975">
    <property type="term" value="P:carbohydrate metabolic process"/>
    <property type="evidence" value="ECO:0007669"/>
    <property type="project" value="InterPro"/>
</dbReference>
<dbReference type="Pfam" id="PF21365">
    <property type="entry name" value="Glyco_hydro_31_3rd"/>
    <property type="match status" value="1"/>
</dbReference>
<dbReference type="CDD" id="cd06591">
    <property type="entry name" value="GH31_xylosidase_XylS"/>
    <property type="match status" value="1"/>
</dbReference>
<dbReference type="InterPro" id="IPR048395">
    <property type="entry name" value="Glyco_hydro_31_C"/>
</dbReference>
<evidence type="ECO:0000256" key="3">
    <source>
        <dbReference type="SAM" id="MobiDB-lite"/>
    </source>
</evidence>
<dbReference type="Gene3D" id="2.60.40.1760">
    <property type="entry name" value="glycosyl hydrolase (family 31)"/>
    <property type="match status" value="1"/>
</dbReference>
<evidence type="ECO:0000256" key="1">
    <source>
        <dbReference type="ARBA" id="ARBA00007806"/>
    </source>
</evidence>
<feature type="compositionally biased region" description="Low complexity" evidence="3">
    <location>
        <begin position="16"/>
        <end position="27"/>
    </location>
</feature>
<evidence type="ECO:0000313" key="7">
    <source>
        <dbReference type="EMBL" id="KAF7555163.1"/>
    </source>
</evidence>
<dbReference type="AlphaFoldDB" id="A0A9P5HKX5"/>
<sequence>MPTQDWALQQPVPTESHISISDDSSSISNGKAKAIISKLGKLTIENSEGKLVLEEYARNRRDILDPKCSAIEVEARELRPIPGTDNYHLTMRLESIDPNEKIFGMGQYQQHQMNLKGQDLELAHRNSQASVPFALSSLGYGLLWNNPSIGRAVFGKNIMSFEAYSTNVLDYWIVIGDSPAEIEEAYAEATGKVPMMPEYGLGFWQCKLRYQTQEELLEVAREYQRRSIPLDLIVIDFFHWPKQGEWKFDPLYWPDPDAMVKELKDMNVELMISIWPTVDKKSENYQHMLEHGYLIRTDRGVRTGLDFEGETIHIDVTNPEARQYLWKTVKENYYSKGIKTFWLDEAEPEYTAYDFDNYRYFLGSNLTIGNIYPVDYAKAFYEGMVSEGQTDVVNLLRCAWAGSQKYGALVWSGDIASSWSSLRNQLTAGLNMGIAGLPWWTTDIGGFHGGDPDDEKFRELFVRWFQWGTFCPVMRLHGDREPRQPQVGTSGGATCCSGAANEVWSYGPDVYDICRRYIQIREELRDYTRKLMKEAHEKGSPIMRPLFYEFPEDKKCWEISTQYMYGDKYLICPVLDPEVKTMRVYLPPLNNGKRWTALSGNETYNGARINAS</sequence>
<evidence type="ECO:0000259" key="5">
    <source>
        <dbReference type="Pfam" id="PF13802"/>
    </source>
</evidence>
<dbReference type="InterPro" id="IPR000322">
    <property type="entry name" value="Glyco_hydro_31_TIM"/>
</dbReference>
<dbReference type="Gene3D" id="2.60.40.1180">
    <property type="entry name" value="Golgi alpha-mannosidase II"/>
    <property type="match status" value="1"/>
</dbReference>
<dbReference type="InterPro" id="IPR051816">
    <property type="entry name" value="Glycosyl_Hydrolase_31"/>
</dbReference>
<proteinExistence type="inferred from homology"/>
<dbReference type="SUPFAM" id="SSF51011">
    <property type="entry name" value="Glycosyl hydrolase domain"/>
    <property type="match status" value="1"/>
</dbReference>
<dbReference type="SUPFAM" id="SSF74650">
    <property type="entry name" value="Galactose mutarotase-like"/>
    <property type="match status" value="1"/>
</dbReference>